<keyword evidence="1" id="KW-0812">Transmembrane</keyword>
<comment type="caution">
    <text evidence="2">The sequence shown here is derived from an EMBL/GenBank/DDBJ whole genome shotgun (WGS) entry which is preliminary data.</text>
</comment>
<protein>
    <submittedName>
        <fullName evidence="2">Uncharacterized protein</fullName>
    </submittedName>
</protein>
<name>A0ABT3TGW5_9GAMM</name>
<keyword evidence="1" id="KW-1133">Transmembrane helix</keyword>
<evidence type="ECO:0000313" key="2">
    <source>
        <dbReference type="EMBL" id="MCX2981565.1"/>
    </source>
</evidence>
<evidence type="ECO:0000256" key="1">
    <source>
        <dbReference type="SAM" id="Phobius"/>
    </source>
</evidence>
<reference evidence="2" key="1">
    <citation type="submission" date="2019-02" db="EMBL/GenBank/DDBJ databases">
        <authorList>
            <person name="Li S.-H."/>
        </authorList>
    </citation>
    <scope>NUCLEOTIDE SEQUENCE</scope>
    <source>
        <strain evidence="2">IMCC14734</strain>
    </source>
</reference>
<dbReference type="Proteomes" id="UP001143362">
    <property type="component" value="Unassembled WGS sequence"/>
</dbReference>
<dbReference type="EMBL" id="SHNN01000002">
    <property type="protein sequence ID" value="MCX2981565.1"/>
    <property type="molecule type" value="Genomic_DNA"/>
</dbReference>
<keyword evidence="1" id="KW-0472">Membrane</keyword>
<evidence type="ECO:0000313" key="3">
    <source>
        <dbReference type="Proteomes" id="UP001143362"/>
    </source>
</evidence>
<dbReference type="RefSeq" id="WP_279245563.1">
    <property type="nucleotide sequence ID" value="NZ_SHNN01000002.1"/>
</dbReference>
<proteinExistence type="predicted"/>
<keyword evidence="3" id="KW-1185">Reference proteome</keyword>
<sequence length="83" mass="8869">MLNLFSDNAFRESEDDIDVVALADSPPLDMTDEIIVLLAKVIVIGAAVAFYDELAGLLILLAVALGLVYEQRCVSDAEIGVDS</sequence>
<gene>
    <name evidence="2" type="ORF">EYC98_11900</name>
</gene>
<organism evidence="2 3">
    <name type="scientific">Candidatus Litorirhabdus singularis</name>
    <dbReference type="NCBI Taxonomy" id="2518993"/>
    <lineage>
        <taxon>Bacteria</taxon>
        <taxon>Pseudomonadati</taxon>
        <taxon>Pseudomonadota</taxon>
        <taxon>Gammaproteobacteria</taxon>
        <taxon>Cellvibrionales</taxon>
        <taxon>Halieaceae</taxon>
        <taxon>Candidatus Litorirhabdus</taxon>
    </lineage>
</organism>
<accession>A0ABT3TGW5</accession>
<feature type="transmembrane region" description="Helical" evidence="1">
    <location>
        <begin position="34"/>
        <end position="67"/>
    </location>
</feature>